<keyword evidence="2" id="KW-1185">Reference proteome</keyword>
<comment type="caution">
    <text evidence="1">The sequence shown here is derived from an EMBL/GenBank/DDBJ whole genome shotgun (WGS) entry which is preliminary data.</text>
</comment>
<dbReference type="PANTHER" id="PTHR34853:SF1">
    <property type="entry name" value="LIPASE 5"/>
    <property type="match status" value="1"/>
</dbReference>
<evidence type="ECO:0000313" key="1">
    <source>
        <dbReference type="EMBL" id="MDN3567468.1"/>
    </source>
</evidence>
<dbReference type="EMBL" id="JAUFPN010000194">
    <property type="protein sequence ID" value="MDN3567468.1"/>
    <property type="molecule type" value="Genomic_DNA"/>
</dbReference>
<dbReference type="RefSeq" id="WP_290319504.1">
    <property type="nucleotide sequence ID" value="NZ_JAUFPN010000194.1"/>
</dbReference>
<dbReference type="InterPro" id="IPR029058">
    <property type="entry name" value="AB_hydrolase_fold"/>
</dbReference>
<dbReference type="GO" id="GO:0016787">
    <property type="term" value="F:hydrolase activity"/>
    <property type="evidence" value="ECO:0007669"/>
    <property type="project" value="UniProtKB-KW"/>
</dbReference>
<dbReference type="PIRSF" id="PIRSF029171">
    <property type="entry name" value="Esterase_LipA"/>
    <property type="match status" value="1"/>
</dbReference>
<keyword evidence="1" id="KW-0378">Hydrolase</keyword>
<dbReference type="Pfam" id="PF03583">
    <property type="entry name" value="LIP"/>
    <property type="match status" value="1"/>
</dbReference>
<dbReference type="InterPro" id="IPR005152">
    <property type="entry name" value="Lipase_secreted"/>
</dbReference>
<proteinExistence type="predicted"/>
<evidence type="ECO:0000313" key="2">
    <source>
        <dbReference type="Proteomes" id="UP001529369"/>
    </source>
</evidence>
<dbReference type="Gene3D" id="3.40.50.1820">
    <property type="entry name" value="alpha/beta hydrolase"/>
    <property type="match status" value="2"/>
</dbReference>
<organism evidence="1 2">
    <name type="scientific">Paeniroseomonas aquatica</name>
    <dbReference type="NCBI Taxonomy" id="373043"/>
    <lineage>
        <taxon>Bacteria</taxon>
        <taxon>Pseudomonadati</taxon>
        <taxon>Pseudomonadota</taxon>
        <taxon>Alphaproteobacteria</taxon>
        <taxon>Acetobacterales</taxon>
        <taxon>Acetobacteraceae</taxon>
        <taxon>Paeniroseomonas</taxon>
    </lineage>
</organism>
<sequence>MLAVVSRAILLLAGLGLPGMAIAQPVRPGPAGMAFYQAPSPLPAGERGSVIWARPLAAEASLASAARNTLVLYHSTAAAGGSTAVSGTIAIPPGTPPAGGWPVITWTHGTTGLAPVCAPSRDTPTGPEHAYLAGLRTLLDGFVARGYAVVATDYEGLGTPEPHPFLQGRPNAWNALDMLRAARRVEPNLGTRYAVLGHSQGGHAALFTGALGPDYLPEFTHVGTLAFAPGSQIMGRLDAVRQAAGVELSLPYVLYVLQSYAGTNRAINLTKILAPAALPHLPDLHVGCMTHALTTGYWSTAIAKDQFLPAPDLTAFRKMAAENEPGSLRIAAPTMIMQGTADRTVPPGWTDSLAGQLCANGTGLAYRPVAGRDHNGVMVGGAEEAHAWVAARFAGEVAASNCAALPKAGG</sequence>
<dbReference type="PANTHER" id="PTHR34853">
    <property type="match status" value="1"/>
</dbReference>
<dbReference type="Proteomes" id="UP001529369">
    <property type="component" value="Unassembled WGS sequence"/>
</dbReference>
<protein>
    <submittedName>
        <fullName evidence="1">Alpha/beta fold hydrolase</fullName>
    </submittedName>
</protein>
<dbReference type="SUPFAM" id="SSF53474">
    <property type="entry name" value="alpha/beta-Hydrolases"/>
    <property type="match status" value="1"/>
</dbReference>
<gene>
    <name evidence="1" type="ORF">QWZ14_24075</name>
</gene>
<reference evidence="2" key="1">
    <citation type="journal article" date="2019" name="Int. J. Syst. Evol. Microbiol.">
        <title>The Global Catalogue of Microorganisms (GCM) 10K type strain sequencing project: providing services to taxonomists for standard genome sequencing and annotation.</title>
        <authorList>
            <consortium name="The Broad Institute Genomics Platform"/>
            <consortium name="The Broad Institute Genome Sequencing Center for Infectious Disease"/>
            <person name="Wu L."/>
            <person name="Ma J."/>
        </authorList>
    </citation>
    <scope>NUCLEOTIDE SEQUENCE [LARGE SCALE GENOMIC DNA]</scope>
    <source>
        <strain evidence="2">CECT 7131</strain>
    </source>
</reference>
<name>A0ABT8ACP7_9PROT</name>
<accession>A0ABT8ACP7</accession>